<sequence>MGVREVSIRVGVKQFSLAFEDLWNSQNIMVGHNVEAFECQKDIRVMRLKKRVSLHWSSMFRDSSVCRANHPPPPPGEPSMADWVPETSQGEDDVTVSTLPLALVEEPLGDPTCPLLCEPLAMVGFPIENHEQECLALVQRIEADRFVKKEKVGSRRLPASGIKGSRELRSVVSFMNYYGRQPMVRSLWGNSNVDWEFLPAVDSAGGVLLLWDKRVLEKLDSIVNQFSVSCLWKGVFDGLEWVGTGIYSPTDDLLHRNLWEELSSVHQT</sequence>
<evidence type="ECO:0000313" key="1">
    <source>
        <dbReference type="EMBL" id="SPD15275.1"/>
    </source>
</evidence>
<proteinExistence type="predicted"/>
<organism evidence="1">
    <name type="scientific">Fagus sylvatica</name>
    <name type="common">Beechnut</name>
    <dbReference type="NCBI Taxonomy" id="28930"/>
    <lineage>
        <taxon>Eukaryota</taxon>
        <taxon>Viridiplantae</taxon>
        <taxon>Streptophyta</taxon>
        <taxon>Embryophyta</taxon>
        <taxon>Tracheophyta</taxon>
        <taxon>Spermatophyta</taxon>
        <taxon>Magnoliopsida</taxon>
        <taxon>eudicotyledons</taxon>
        <taxon>Gunneridae</taxon>
        <taxon>Pentapetalae</taxon>
        <taxon>rosids</taxon>
        <taxon>fabids</taxon>
        <taxon>Fagales</taxon>
        <taxon>Fagaceae</taxon>
        <taxon>Fagus</taxon>
    </lineage>
</organism>
<dbReference type="AlphaFoldDB" id="A0A2N9HTG6"/>
<gene>
    <name evidence="1" type="ORF">FSB_LOCUS43157</name>
</gene>
<accession>A0A2N9HTG6</accession>
<reference evidence="1" key="1">
    <citation type="submission" date="2018-02" db="EMBL/GenBank/DDBJ databases">
        <authorList>
            <person name="Cohen D.B."/>
            <person name="Kent A.D."/>
        </authorList>
    </citation>
    <scope>NUCLEOTIDE SEQUENCE</scope>
</reference>
<protein>
    <submittedName>
        <fullName evidence="1">Uncharacterized protein</fullName>
    </submittedName>
</protein>
<dbReference type="EMBL" id="OIVN01004068">
    <property type="protein sequence ID" value="SPD15275.1"/>
    <property type="molecule type" value="Genomic_DNA"/>
</dbReference>
<name>A0A2N9HTG6_FAGSY</name>